<evidence type="ECO:0000256" key="8">
    <source>
        <dbReference type="ARBA" id="ARBA00031306"/>
    </source>
</evidence>
<comment type="cofactor">
    <cofactor evidence="11">
        <name>Mg(2+)</name>
        <dbReference type="ChEBI" id="CHEBI:18420"/>
    </cofactor>
    <cofactor evidence="11">
        <name>Mn(2+)</name>
        <dbReference type="ChEBI" id="CHEBI:29035"/>
    </cofactor>
    <text evidence="11">Magnesium. Can also use manganese.</text>
</comment>
<feature type="binding site" evidence="11">
    <location>
        <position position="287"/>
    </location>
    <ligand>
        <name>Mg(2+)</name>
        <dbReference type="ChEBI" id="CHEBI:18420"/>
    </ligand>
</feature>
<keyword evidence="12" id="KW-1003">Cell membrane</keyword>
<evidence type="ECO:0000256" key="3">
    <source>
        <dbReference type="ARBA" id="ARBA00022630"/>
    </source>
</evidence>
<dbReference type="PANTHER" id="PTHR30040:SF2">
    <property type="entry name" value="FAD:PROTEIN FMN TRANSFERASE"/>
    <property type="match status" value="1"/>
</dbReference>
<dbReference type="EC" id="2.7.1.180" evidence="1 10"/>
<evidence type="ECO:0000256" key="2">
    <source>
        <dbReference type="ARBA" id="ARBA00016337"/>
    </source>
</evidence>
<evidence type="ECO:0000313" key="14">
    <source>
        <dbReference type="Proteomes" id="UP000652477"/>
    </source>
</evidence>
<dbReference type="Gene3D" id="3.10.520.10">
    <property type="entry name" value="ApbE-like domains"/>
    <property type="match status" value="1"/>
</dbReference>
<dbReference type="GO" id="GO:0016740">
    <property type="term" value="F:transferase activity"/>
    <property type="evidence" value="ECO:0007669"/>
    <property type="project" value="UniProtKB-UniRule"/>
</dbReference>
<keyword evidence="7 10" id="KW-0460">Magnesium</keyword>
<comment type="similarity">
    <text evidence="10 12">Belongs to the ApbE family.</text>
</comment>
<comment type="caution">
    <text evidence="13">The sequence shown here is derived from an EMBL/GenBank/DDBJ whole genome shotgun (WGS) entry which is preliminary data.</text>
</comment>
<dbReference type="PANTHER" id="PTHR30040">
    <property type="entry name" value="THIAMINE BIOSYNTHESIS LIPOPROTEIN APBE"/>
    <property type="match status" value="1"/>
</dbReference>
<evidence type="ECO:0000256" key="11">
    <source>
        <dbReference type="PIRSR" id="PIRSR006268-2"/>
    </source>
</evidence>
<keyword evidence="3 10" id="KW-0285">Flavoprotein</keyword>
<evidence type="ECO:0000313" key="13">
    <source>
        <dbReference type="EMBL" id="MBC5687872.1"/>
    </source>
</evidence>
<evidence type="ECO:0000256" key="12">
    <source>
        <dbReference type="RuleBase" id="RU363002"/>
    </source>
</evidence>
<feature type="binding site" evidence="11">
    <location>
        <position position="169"/>
    </location>
    <ligand>
        <name>Mg(2+)</name>
        <dbReference type="ChEBI" id="CHEBI:18420"/>
    </ligand>
</feature>
<reference evidence="13" key="1">
    <citation type="submission" date="2020-08" db="EMBL/GenBank/DDBJ databases">
        <title>Genome public.</title>
        <authorList>
            <person name="Liu C."/>
            <person name="Sun Q."/>
        </authorList>
    </citation>
    <scope>NUCLEOTIDE SEQUENCE</scope>
    <source>
        <strain evidence="13">NSJ-55</strain>
    </source>
</reference>
<comment type="catalytic activity">
    <reaction evidence="9 10 12">
        <text>L-threonyl-[protein] + FAD = FMN-L-threonyl-[protein] + AMP + H(+)</text>
        <dbReference type="Rhea" id="RHEA:36847"/>
        <dbReference type="Rhea" id="RHEA-COMP:11060"/>
        <dbReference type="Rhea" id="RHEA-COMP:11061"/>
        <dbReference type="ChEBI" id="CHEBI:15378"/>
        <dbReference type="ChEBI" id="CHEBI:30013"/>
        <dbReference type="ChEBI" id="CHEBI:57692"/>
        <dbReference type="ChEBI" id="CHEBI:74257"/>
        <dbReference type="ChEBI" id="CHEBI:456215"/>
        <dbReference type="EC" id="2.7.1.180"/>
    </reaction>
</comment>
<dbReference type="InterPro" id="IPR024932">
    <property type="entry name" value="ApbE"/>
</dbReference>
<dbReference type="GO" id="GO:0046872">
    <property type="term" value="F:metal ion binding"/>
    <property type="evidence" value="ECO:0007669"/>
    <property type="project" value="UniProtKB-UniRule"/>
</dbReference>
<dbReference type="PROSITE" id="PS51257">
    <property type="entry name" value="PROKAR_LIPOPROTEIN"/>
    <property type="match status" value="1"/>
</dbReference>
<evidence type="ECO:0000256" key="10">
    <source>
        <dbReference type="PIRNR" id="PIRNR006268"/>
    </source>
</evidence>
<comment type="subcellular location">
    <subcellularLocation>
        <location evidence="12">Cell inner membrane</location>
        <topology evidence="12">Lipid-anchor</topology>
        <orientation evidence="12">Periplasmic side</orientation>
    </subcellularLocation>
</comment>
<feature type="chain" id="PRO_5038165542" description="FAD:protein FMN transferase" evidence="12">
    <location>
        <begin position="28"/>
        <end position="324"/>
    </location>
</feature>
<evidence type="ECO:0000256" key="1">
    <source>
        <dbReference type="ARBA" id="ARBA00011955"/>
    </source>
</evidence>
<dbReference type="GO" id="GO:0005886">
    <property type="term" value="C:plasma membrane"/>
    <property type="evidence" value="ECO:0007669"/>
    <property type="project" value="UniProtKB-SubCell"/>
</dbReference>
<evidence type="ECO:0000256" key="4">
    <source>
        <dbReference type="ARBA" id="ARBA00022679"/>
    </source>
</evidence>
<feature type="signal peptide" evidence="12">
    <location>
        <begin position="1"/>
        <end position="27"/>
    </location>
</feature>
<keyword evidence="12" id="KW-0449">Lipoprotein</keyword>
<evidence type="ECO:0000256" key="7">
    <source>
        <dbReference type="ARBA" id="ARBA00022842"/>
    </source>
</evidence>
<gene>
    <name evidence="13" type="ORF">H8S37_02820</name>
</gene>
<evidence type="ECO:0000256" key="9">
    <source>
        <dbReference type="ARBA" id="ARBA00048540"/>
    </source>
</evidence>
<organism evidence="13 14">
    <name type="scientific">Mediterraneibacter hominis</name>
    <dbReference type="NCBI Taxonomy" id="2763054"/>
    <lineage>
        <taxon>Bacteria</taxon>
        <taxon>Bacillati</taxon>
        <taxon>Bacillota</taxon>
        <taxon>Clostridia</taxon>
        <taxon>Lachnospirales</taxon>
        <taxon>Lachnospiraceae</taxon>
        <taxon>Mediterraneibacter</taxon>
    </lineage>
</organism>
<keyword evidence="14" id="KW-1185">Reference proteome</keyword>
<name>A0A923RR00_9FIRM</name>
<dbReference type="RefSeq" id="WP_186874526.1">
    <property type="nucleotide sequence ID" value="NZ_JACOPF010000001.1"/>
</dbReference>
<feature type="binding site" evidence="11">
    <location>
        <position position="283"/>
    </location>
    <ligand>
        <name>Mg(2+)</name>
        <dbReference type="ChEBI" id="CHEBI:18420"/>
    </ligand>
</feature>
<dbReference type="EMBL" id="JACOPF010000001">
    <property type="protein sequence ID" value="MBC5687872.1"/>
    <property type="molecule type" value="Genomic_DNA"/>
</dbReference>
<proteinExistence type="inferred from homology"/>
<dbReference type="InterPro" id="IPR003374">
    <property type="entry name" value="ApbE-like_sf"/>
</dbReference>
<dbReference type="AlphaFoldDB" id="A0A923RR00"/>
<dbReference type="Pfam" id="PF02424">
    <property type="entry name" value="ApbE"/>
    <property type="match status" value="1"/>
</dbReference>
<sequence length="324" mass="35824">MRRFLPYILSFSVVLSLLGCSSPPANEKQQITGVYFDTVVTLTVWGADDEILEHCAQLCEQYENLFSRTVKTSDVSRINSSKGTPVTVSDETAELIQAGLDYAALSNGKFDVTIGTVNRLWNFQDNEEKQLPDPESIEKALSHVNYQNVKVIGNTVTLTDPETQIDLGGIAKGYIADRLKEYLKSAGIDHALINLGGNILALGGHYDGTPFEIGIQKPFDETGTALTYLEVTDRSVVSSGNYVRYFEKDNKIYHHILDPDTGYPCQNNLLQVTILSDNSIDGDALSTACYNLGLEKGMELIQSLDNVEAIFVTDDYQLHYSNDI</sequence>
<protein>
    <recommendedName>
        <fullName evidence="2 10">FAD:protein FMN transferase</fullName>
        <ecNumber evidence="1 10">2.7.1.180</ecNumber>
    </recommendedName>
    <alternativeName>
        <fullName evidence="8 10">Flavin transferase</fullName>
    </alternativeName>
</protein>
<dbReference type="Proteomes" id="UP000652477">
    <property type="component" value="Unassembled WGS sequence"/>
</dbReference>
<dbReference type="SUPFAM" id="SSF143631">
    <property type="entry name" value="ApbE-like"/>
    <property type="match status" value="1"/>
</dbReference>
<keyword evidence="4 10" id="KW-0808">Transferase</keyword>
<keyword evidence="12" id="KW-0997">Cell inner membrane</keyword>
<evidence type="ECO:0000256" key="6">
    <source>
        <dbReference type="ARBA" id="ARBA00022827"/>
    </source>
</evidence>
<keyword evidence="12" id="KW-0732">Signal</keyword>
<evidence type="ECO:0000256" key="5">
    <source>
        <dbReference type="ARBA" id="ARBA00022723"/>
    </source>
</evidence>
<keyword evidence="5 10" id="KW-0479">Metal-binding</keyword>
<keyword evidence="6 10" id="KW-0274">FAD</keyword>
<keyword evidence="12" id="KW-0472">Membrane</keyword>
<accession>A0A923RR00</accession>
<dbReference type="PIRSF" id="PIRSF006268">
    <property type="entry name" value="ApbE"/>
    <property type="match status" value="1"/>
</dbReference>
<comment type="function">
    <text evidence="12">Flavin transferase that catalyzes the transfer of the FMN moiety of FAD and its covalent binding to the hydroxyl group of a threonine residue in a target flavoprotein.</text>
</comment>